<feature type="domain" description="Peptidase S1" evidence="9">
    <location>
        <begin position="170"/>
        <end position="309"/>
    </location>
</feature>
<protein>
    <submittedName>
        <fullName evidence="10">Serine protease easter-like</fullName>
    </submittedName>
</protein>
<evidence type="ECO:0000256" key="6">
    <source>
        <dbReference type="ARBA" id="ARBA00023180"/>
    </source>
</evidence>
<evidence type="ECO:0000256" key="7">
    <source>
        <dbReference type="ARBA" id="ARBA00024195"/>
    </source>
</evidence>
<dbReference type="PROSITE" id="PS50240">
    <property type="entry name" value="TRYPSIN_DOM"/>
    <property type="match status" value="1"/>
</dbReference>
<organism evidence="10">
    <name type="scientific">Drosophila rhopaloa</name>
    <name type="common">Fruit fly</name>
    <dbReference type="NCBI Taxonomy" id="1041015"/>
    <lineage>
        <taxon>Eukaryota</taxon>
        <taxon>Metazoa</taxon>
        <taxon>Ecdysozoa</taxon>
        <taxon>Arthropoda</taxon>
        <taxon>Hexapoda</taxon>
        <taxon>Insecta</taxon>
        <taxon>Pterygota</taxon>
        <taxon>Neoptera</taxon>
        <taxon>Endopterygota</taxon>
        <taxon>Diptera</taxon>
        <taxon>Brachycera</taxon>
        <taxon>Muscomorpha</taxon>
        <taxon>Ephydroidea</taxon>
        <taxon>Drosophilidae</taxon>
        <taxon>Drosophila</taxon>
        <taxon>Sophophora</taxon>
    </lineage>
</organism>
<dbReference type="RefSeq" id="XP_016983686.1">
    <property type="nucleotide sequence ID" value="XM_017128197.1"/>
</dbReference>
<dbReference type="PANTHER" id="PTHR24252:SF7">
    <property type="entry name" value="HYALIN"/>
    <property type="match status" value="1"/>
</dbReference>
<dbReference type="OrthoDB" id="8250810at2759"/>
<dbReference type="Gene3D" id="2.40.10.10">
    <property type="entry name" value="Trypsin-like serine proteases"/>
    <property type="match status" value="2"/>
</dbReference>
<dbReference type="InterPro" id="IPR043504">
    <property type="entry name" value="Peptidase_S1_PA_chymotrypsin"/>
</dbReference>
<proteinExistence type="inferred from homology"/>
<dbReference type="SUPFAM" id="SSF50494">
    <property type="entry name" value="Trypsin-like serine proteases"/>
    <property type="match status" value="1"/>
</dbReference>
<dbReference type="PRINTS" id="PR00722">
    <property type="entry name" value="CHYMOTRYPSIN"/>
</dbReference>
<evidence type="ECO:0000256" key="1">
    <source>
        <dbReference type="ARBA" id="ARBA00022723"/>
    </source>
</evidence>
<keyword evidence="1" id="KW-0479">Metal-binding</keyword>
<reference evidence="10" key="1">
    <citation type="submission" date="2025-08" db="UniProtKB">
        <authorList>
            <consortium name="RefSeq"/>
        </authorList>
    </citation>
    <scope>IDENTIFICATION</scope>
</reference>
<keyword evidence="4" id="KW-0865">Zymogen</keyword>
<dbReference type="GO" id="GO:0046872">
    <property type="term" value="F:metal ion binding"/>
    <property type="evidence" value="ECO:0007669"/>
    <property type="project" value="UniProtKB-KW"/>
</dbReference>
<dbReference type="PROSITE" id="PS00134">
    <property type="entry name" value="TRYPSIN_HIS"/>
    <property type="match status" value="1"/>
</dbReference>
<dbReference type="FunFam" id="2.40.10.10:FF:000028">
    <property type="entry name" value="Serine protease easter"/>
    <property type="match status" value="1"/>
</dbReference>
<keyword evidence="6" id="KW-0325">Glycoprotein</keyword>
<keyword evidence="2 8" id="KW-0732">Signal</keyword>
<dbReference type="InterPro" id="IPR018114">
    <property type="entry name" value="TRYPSIN_HIS"/>
</dbReference>
<evidence type="ECO:0000256" key="2">
    <source>
        <dbReference type="ARBA" id="ARBA00022729"/>
    </source>
</evidence>
<dbReference type="InterPro" id="IPR001254">
    <property type="entry name" value="Trypsin_dom"/>
</dbReference>
<dbReference type="InterPro" id="IPR009003">
    <property type="entry name" value="Peptidase_S1_PA"/>
</dbReference>
<dbReference type="GO" id="GO:0006508">
    <property type="term" value="P:proteolysis"/>
    <property type="evidence" value="ECO:0007669"/>
    <property type="project" value="InterPro"/>
</dbReference>
<name>A0A6P4FDT7_DRORH</name>
<feature type="signal peptide" evidence="8">
    <location>
        <begin position="1"/>
        <end position="27"/>
    </location>
</feature>
<comment type="similarity">
    <text evidence="7">Belongs to the peptidase S1 family. CLIP subfamily.</text>
</comment>
<keyword evidence="5" id="KW-1015">Disulfide bond</keyword>
<dbReference type="Pfam" id="PF00089">
    <property type="entry name" value="Trypsin"/>
    <property type="match status" value="1"/>
</dbReference>
<keyword evidence="3" id="KW-0106">Calcium</keyword>
<dbReference type="SMART" id="SM00020">
    <property type="entry name" value="Tryp_SPc"/>
    <property type="match status" value="1"/>
</dbReference>
<dbReference type="PANTHER" id="PTHR24252">
    <property type="entry name" value="ACROSIN-RELATED"/>
    <property type="match status" value="1"/>
</dbReference>
<dbReference type="GO" id="GO:0004252">
    <property type="term" value="F:serine-type endopeptidase activity"/>
    <property type="evidence" value="ECO:0007669"/>
    <property type="project" value="InterPro"/>
</dbReference>
<evidence type="ECO:0000313" key="10">
    <source>
        <dbReference type="RefSeq" id="XP_016983686.1"/>
    </source>
</evidence>
<dbReference type="InterPro" id="IPR001314">
    <property type="entry name" value="Peptidase_S1A"/>
</dbReference>
<evidence type="ECO:0000256" key="8">
    <source>
        <dbReference type="SAM" id="SignalP"/>
    </source>
</evidence>
<accession>A0A6P4FDT7</accession>
<evidence type="ECO:0000256" key="3">
    <source>
        <dbReference type="ARBA" id="ARBA00022837"/>
    </source>
</evidence>
<gene>
    <name evidence="10" type="primary">LOC108047836</name>
</gene>
<feature type="chain" id="PRO_5028460525" evidence="8">
    <location>
        <begin position="28"/>
        <end position="309"/>
    </location>
</feature>
<evidence type="ECO:0000259" key="9">
    <source>
        <dbReference type="PROSITE" id="PS50240"/>
    </source>
</evidence>
<evidence type="ECO:0000256" key="4">
    <source>
        <dbReference type="ARBA" id="ARBA00023145"/>
    </source>
</evidence>
<sequence length="309" mass="35624">MVSGIKVYIWLLLQAFLLAQSDGYARCTPNEECIRLGQCPRLFHFIKSYRYLGKVLDVLNSTTCEIGKHHTFLDKRIYVCCERPDKDQPRVTDCHSDEKCVRIKECQTLDKTDKSNKVTQSRYKIYKDRTCSINTRKVSLNQKRYVCCPQRVNLLPDHSNCGARPLVSRIFNGNALHPNDFPWMALLLYENKKGELDYKYRCGGSLINNRYVLTAAHCLTRPEVPSDLEIKRVRLGEHNITSNPDCFTFGDGKSQCAPKHLEIVVESFIVHPAYHETSQIEGDIALIRLKKLVPFSKEIRPICVPREPF</sequence>
<evidence type="ECO:0000256" key="5">
    <source>
        <dbReference type="ARBA" id="ARBA00023157"/>
    </source>
</evidence>
<dbReference type="AlphaFoldDB" id="A0A6P4FDT7"/>